<reference evidence="1 2" key="1">
    <citation type="submission" date="2011-02" db="EMBL/GenBank/DDBJ databases">
        <title>The Genome Sequence of Sphaeroforma arctica JP610.</title>
        <authorList>
            <consortium name="The Broad Institute Genome Sequencing Platform"/>
            <person name="Russ C."/>
            <person name="Cuomo C."/>
            <person name="Young S.K."/>
            <person name="Zeng Q."/>
            <person name="Gargeya S."/>
            <person name="Alvarado L."/>
            <person name="Berlin A."/>
            <person name="Chapman S.B."/>
            <person name="Chen Z."/>
            <person name="Freedman E."/>
            <person name="Gellesch M."/>
            <person name="Goldberg J."/>
            <person name="Griggs A."/>
            <person name="Gujja S."/>
            <person name="Heilman E."/>
            <person name="Heiman D."/>
            <person name="Howarth C."/>
            <person name="Mehta T."/>
            <person name="Neiman D."/>
            <person name="Pearson M."/>
            <person name="Roberts A."/>
            <person name="Saif S."/>
            <person name="Shea T."/>
            <person name="Shenoy N."/>
            <person name="Sisk P."/>
            <person name="Stolte C."/>
            <person name="Sykes S."/>
            <person name="White J."/>
            <person name="Yandava C."/>
            <person name="Burger G."/>
            <person name="Gray M.W."/>
            <person name="Holland P.W.H."/>
            <person name="King N."/>
            <person name="Lang F.B.F."/>
            <person name="Roger A.J."/>
            <person name="Ruiz-Trillo I."/>
            <person name="Haas B."/>
            <person name="Nusbaum C."/>
            <person name="Birren B."/>
        </authorList>
    </citation>
    <scope>NUCLEOTIDE SEQUENCE [LARGE SCALE GENOMIC DNA]</scope>
    <source>
        <strain evidence="1 2">JP610</strain>
    </source>
</reference>
<gene>
    <name evidence="1" type="ORF">SARC_06418</name>
</gene>
<organism evidence="1 2">
    <name type="scientific">Sphaeroforma arctica JP610</name>
    <dbReference type="NCBI Taxonomy" id="667725"/>
    <lineage>
        <taxon>Eukaryota</taxon>
        <taxon>Ichthyosporea</taxon>
        <taxon>Ichthyophonida</taxon>
        <taxon>Sphaeroforma</taxon>
    </lineage>
</organism>
<evidence type="ECO:0000313" key="2">
    <source>
        <dbReference type="Proteomes" id="UP000054560"/>
    </source>
</evidence>
<dbReference type="RefSeq" id="XP_014155145.1">
    <property type="nucleotide sequence ID" value="XM_014299670.1"/>
</dbReference>
<dbReference type="AlphaFoldDB" id="A0A0L0FZ47"/>
<dbReference type="GeneID" id="25906922"/>
<sequence length="537" mass="61066">MYFSGENSICGTGDGETTLFKISKRLNFDVHHEFAALDYIWRNLPVQWWSVKPVGVDTVPVDPDVFAGLLERMDTPETLRDDPADLFDVGIDKIVVDMLCTERLTRIQSAVDNRTYASTANYAAQTLAAFHNLMSNRVTHYDAHSENMVTTPCSVDLMFVYEPLQMAIPTLGVCNKVIDFATCYTPNVDKQFFTSPLIFVNSNYLTYRYDALTDLRTSMIQLANDMSEILGPDSPAEPPMFTGHVFKAKELLAEITALNHRFWNTYYLDRHTGRIETGLAGKEEYVEMLLKDDNLDTAFMMHELVYLAQSHVQNREYKDWVALYNTKTRVEIVGLVNQLAVHLLPLVDVCEDELSQSYFCRILVKYMSDAVRLHETAAEEGSDTKGIARARFGSRVMLEFGMYRNMEDIPAMDFEKLYDMLVAFVGVVDFLLAREIVKNERIYDGVYADLDAKVVYGEYAAVICRHLLMPPTTPYTKFCFSSEPQRVVAIPSNCGTLIKQLDAARTTPIEYYAILQKNRALMVPIKMSAEHAMSLFP</sequence>
<accession>A0A0L0FZ47</accession>
<evidence type="ECO:0000313" key="1">
    <source>
        <dbReference type="EMBL" id="KNC81243.1"/>
    </source>
</evidence>
<name>A0A0L0FZ47_9EUKA</name>
<protein>
    <submittedName>
        <fullName evidence="1">Uncharacterized protein</fullName>
    </submittedName>
</protein>
<keyword evidence="2" id="KW-1185">Reference proteome</keyword>
<proteinExistence type="predicted"/>
<dbReference type="EMBL" id="KQ242053">
    <property type="protein sequence ID" value="KNC81243.1"/>
    <property type="molecule type" value="Genomic_DNA"/>
</dbReference>
<dbReference type="Proteomes" id="UP000054560">
    <property type="component" value="Unassembled WGS sequence"/>
</dbReference>